<organism evidence="2">
    <name type="scientific">viral metagenome</name>
    <dbReference type="NCBI Taxonomy" id="1070528"/>
    <lineage>
        <taxon>unclassified sequences</taxon>
        <taxon>metagenomes</taxon>
        <taxon>organismal metagenomes</taxon>
    </lineage>
</organism>
<keyword evidence="1" id="KW-0472">Membrane</keyword>
<accession>A0A6M3JYY4</accession>
<protein>
    <submittedName>
        <fullName evidence="2">Uncharacterized protein</fullName>
    </submittedName>
</protein>
<dbReference type="EMBL" id="MT142158">
    <property type="protein sequence ID" value="QJA75356.1"/>
    <property type="molecule type" value="Genomic_DNA"/>
</dbReference>
<reference evidence="2" key="1">
    <citation type="submission" date="2020-03" db="EMBL/GenBank/DDBJ databases">
        <title>The deep terrestrial virosphere.</title>
        <authorList>
            <person name="Holmfeldt K."/>
            <person name="Nilsson E."/>
            <person name="Simone D."/>
            <person name="Lopez-Fernandez M."/>
            <person name="Wu X."/>
            <person name="de Brujin I."/>
            <person name="Lundin D."/>
            <person name="Andersson A."/>
            <person name="Bertilsson S."/>
            <person name="Dopson M."/>
        </authorList>
    </citation>
    <scope>NUCLEOTIDE SEQUENCE</scope>
    <source>
        <strain evidence="2">MM415A01807</strain>
    </source>
</reference>
<feature type="transmembrane region" description="Helical" evidence="1">
    <location>
        <begin position="18"/>
        <end position="37"/>
    </location>
</feature>
<keyword evidence="1" id="KW-1133">Transmembrane helix</keyword>
<sequence length="178" mass="19871">MHLKEVLSKSLKWFADHLLGAILSLSLAAIIAAWGGFYRFSTSVLDNAIQKLNTPTPLWATIGLVLLVGVYTYLKARILSRSYATSCIKTKKYDPVTKKVIKLFFDAGHELSINEIGVAVSDNINVTMFHLDILLKDRLIKQTQSSKTIEAAFIGEEVYDMYDITPLGRKYVVENGLS</sequence>
<proteinExistence type="predicted"/>
<dbReference type="AlphaFoldDB" id="A0A6M3JYY4"/>
<keyword evidence="1" id="KW-0812">Transmembrane</keyword>
<gene>
    <name evidence="2" type="ORF">MM415A01807_0006</name>
</gene>
<feature type="transmembrane region" description="Helical" evidence="1">
    <location>
        <begin position="57"/>
        <end position="74"/>
    </location>
</feature>
<evidence type="ECO:0000256" key="1">
    <source>
        <dbReference type="SAM" id="Phobius"/>
    </source>
</evidence>
<evidence type="ECO:0000313" key="2">
    <source>
        <dbReference type="EMBL" id="QJA75356.1"/>
    </source>
</evidence>
<name>A0A6M3JYY4_9ZZZZ</name>